<organism evidence="1 2">
    <name type="scientific">Candidatus Nitrospira neomarina</name>
    <dbReference type="NCBI Taxonomy" id="3020899"/>
    <lineage>
        <taxon>Bacteria</taxon>
        <taxon>Pseudomonadati</taxon>
        <taxon>Nitrospirota</taxon>
        <taxon>Nitrospiria</taxon>
        <taxon>Nitrospirales</taxon>
        <taxon>Nitrospiraceae</taxon>
        <taxon>Nitrospira</taxon>
    </lineage>
</organism>
<reference evidence="1 2" key="1">
    <citation type="submission" date="2023-01" db="EMBL/GenBank/DDBJ databases">
        <title>Cultivation and genomic characterization of new, ubiquitous marine nitrite-oxidizing bacteria from the Nitrospirales.</title>
        <authorList>
            <person name="Mueller A.J."/>
            <person name="Daebeler A."/>
            <person name="Herbold C.W."/>
            <person name="Kirkegaard R.H."/>
            <person name="Daims H."/>
        </authorList>
    </citation>
    <scope>NUCLEOTIDE SEQUENCE [LARGE SCALE GENOMIC DNA]</scope>
    <source>
        <strain evidence="1 2">DK</strain>
    </source>
</reference>
<evidence type="ECO:0000313" key="2">
    <source>
        <dbReference type="Proteomes" id="UP001302494"/>
    </source>
</evidence>
<accession>A0AA96JW83</accession>
<evidence type="ECO:0000313" key="1">
    <source>
        <dbReference type="EMBL" id="WNM62562.1"/>
    </source>
</evidence>
<dbReference type="Proteomes" id="UP001302494">
    <property type="component" value="Chromosome"/>
</dbReference>
<dbReference type="AlphaFoldDB" id="A0AA96JW83"/>
<sequence length="56" mass="6357">MANPQKPWKWSEKEADRIEIDYWCGAGQRGSAFCPSWRSGGWVDAELGDQEDILQG</sequence>
<name>A0AA96JW83_9BACT</name>
<dbReference type="KEGG" id="nneo:PQG83_02105"/>
<proteinExistence type="predicted"/>
<gene>
    <name evidence="1" type="ORF">PQG83_02105</name>
</gene>
<protein>
    <submittedName>
        <fullName evidence="1">Uncharacterized protein</fullName>
    </submittedName>
</protein>
<keyword evidence="2" id="KW-1185">Reference proteome</keyword>
<dbReference type="RefSeq" id="WP_312746229.1">
    <property type="nucleotide sequence ID" value="NZ_CP116968.1"/>
</dbReference>
<dbReference type="EMBL" id="CP116968">
    <property type="protein sequence ID" value="WNM62562.1"/>
    <property type="molecule type" value="Genomic_DNA"/>
</dbReference>